<dbReference type="Pfam" id="PF23016">
    <property type="entry name" value="RsmI_C"/>
    <property type="match status" value="1"/>
</dbReference>
<dbReference type="InterPro" id="IPR053910">
    <property type="entry name" value="RsmI_HTH"/>
</dbReference>
<dbReference type="InterPro" id="IPR014777">
    <property type="entry name" value="4pyrrole_Mease_sub1"/>
</dbReference>
<dbReference type="CDD" id="cd11648">
    <property type="entry name" value="RsmI"/>
    <property type="match status" value="1"/>
</dbReference>
<evidence type="ECO:0000256" key="6">
    <source>
        <dbReference type="HAMAP-Rule" id="MF_01877"/>
    </source>
</evidence>
<evidence type="ECO:0000259" key="8">
    <source>
        <dbReference type="Pfam" id="PF23016"/>
    </source>
</evidence>
<dbReference type="Gene3D" id="3.30.950.10">
    <property type="entry name" value="Methyltransferase, Cobalt-precorrin-4 Transmethylase, Domain 2"/>
    <property type="match status" value="1"/>
</dbReference>
<dbReference type="KEGG" id="mflg:ABS361_17850"/>
<dbReference type="Pfam" id="PF00590">
    <property type="entry name" value="TP_methylase"/>
    <property type="match status" value="1"/>
</dbReference>
<proteinExistence type="inferred from homology"/>
<evidence type="ECO:0000256" key="4">
    <source>
        <dbReference type="ARBA" id="ARBA00022679"/>
    </source>
</evidence>
<dbReference type="GO" id="GO:0070677">
    <property type="term" value="F:rRNA (cytosine-2'-O-)-methyltransferase activity"/>
    <property type="evidence" value="ECO:0007669"/>
    <property type="project" value="UniProtKB-UniRule"/>
</dbReference>
<reference evidence="9" key="1">
    <citation type="submission" date="2024-06" db="EMBL/GenBank/DDBJ databases">
        <title>Methylostella associata gen. nov., sp. nov., a novel Ancalomicrobiaceae-affiliated facultatively methylotrophic bacteria that feed on methanotrophs of the genus Methylococcus.</title>
        <authorList>
            <person name="Saltykova V."/>
            <person name="Danilova O.V."/>
            <person name="Oshkin I.Y."/>
            <person name="Belova S.E."/>
            <person name="Pimenov N.V."/>
            <person name="Dedysh S.N."/>
        </authorList>
    </citation>
    <scope>NUCLEOTIDE SEQUENCE</scope>
    <source>
        <strain evidence="9">S20</strain>
    </source>
</reference>
<comment type="function">
    <text evidence="6">Catalyzes the 2'-O-methylation of the ribose of cytidine 1402 (C1402) in 16S rRNA.</text>
</comment>
<dbReference type="EC" id="2.1.1.198" evidence="6"/>
<dbReference type="InterPro" id="IPR035996">
    <property type="entry name" value="4pyrrol_Methylase_sf"/>
</dbReference>
<evidence type="ECO:0000256" key="3">
    <source>
        <dbReference type="ARBA" id="ARBA00022603"/>
    </source>
</evidence>
<evidence type="ECO:0000256" key="5">
    <source>
        <dbReference type="ARBA" id="ARBA00022691"/>
    </source>
</evidence>
<dbReference type="PROSITE" id="PS01296">
    <property type="entry name" value="RSMI"/>
    <property type="match status" value="1"/>
</dbReference>
<evidence type="ECO:0000256" key="2">
    <source>
        <dbReference type="ARBA" id="ARBA00022552"/>
    </source>
</evidence>
<dbReference type="EMBL" id="CP158568">
    <property type="protein sequence ID" value="XBY43905.1"/>
    <property type="molecule type" value="Genomic_DNA"/>
</dbReference>
<dbReference type="InterPro" id="IPR000878">
    <property type="entry name" value="4pyrrol_Mease"/>
</dbReference>
<dbReference type="SUPFAM" id="SSF53790">
    <property type="entry name" value="Tetrapyrrole methylase"/>
    <property type="match status" value="1"/>
</dbReference>
<dbReference type="InterPro" id="IPR018063">
    <property type="entry name" value="SAM_MeTrfase_RsmI_CS"/>
</dbReference>
<keyword evidence="2 6" id="KW-0698">rRNA processing</keyword>
<keyword evidence="1 6" id="KW-0963">Cytoplasm</keyword>
<dbReference type="InterPro" id="IPR008189">
    <property type="entry name" value="rRNA_ssu_MeTfrase_I"/>
</dbReference>
<keyword evidence="5 6" id="KW-0949">S-adenosyl-L-methionine</keyword>
<evidence type="ECO:0000313" key="9">
    <source>
        <dbReference type="EMBL" id="XBY43905.1"/>
    </source>
</evidence>
<dbReference type="HAMAP" id="MF_01877">
    <property type="entry name" value="16SrRNA_methyltr_I"/>
    <property type="match status" value="1"/>
</dbReference>
<keyword evidence="4 6" id="KW-0808">Transferase</keyword>
<dbReference type="FunFam" id="3.40.1010.10:FF:000007">
    <property type="entry name" value="Ribosomal RNA small subunit methyltransferase I"/>
    <property type="match status" value="1"/>
</dbReference>
<evidence type="ECO:0000259" key="7">
    <source>
        <dbReference type="Pfam" id="PF00590"/>
    </source>
</evidence>
<comment type="subcellular location">
    <subcellularLocation>
        <location evidence="6">Cytoplasm</location>
    </subcellularLocation>
</comment>
<dbReference type="FunFam" id="3.30.950.10:FF:000002">
    <property type="entry name" value="Ribosomal RNA small subunit methyltransferase I"/>
    <property type="match status" value="1"/>
</dbReference>
<gene>
    <name evidence="6 9" type="primary">rsmI</name>
    <name evidence="9" type="ORF">ABS361_17850</name>
</gene>
<comment type="catalytic activity">
    <reaction evidence="6">
        <text>cytidine(1402) in 16S rRNA + S-adenosyl-L-methionine = 2'-O-methylcytidine(1402) in 16S rRNA + S-adenosyl-L-homocysteine + H(+)</text>
        <dbReference type="Rhea" id="RHEA:42924"/>
        <dbReference type="Rhea" id="RHEA-COMP:10285"/>
        <dbReference type="Rhea" id="RHEA-COMP:10286"/>
        <dbReference type="ChEBI" id="CHEBI:15378"/>
        <dbReference type="ChEBI" id="CHEBI:57856"/>
        <dbReference type="ChEBI" id="CHEBI:59789"/>
        <dbReference type="ChEBI" id="CHEBI:74495"/>
        <dbReference type="ChEBI" id="CHEBI:82748"/>
        <dbReference type="EC" id="2.1.1.198"/>
    </reaction>
</comment>
<organism evidence="9">
    <name type="scientific">Methyloraptor flagellatus</name>
    <dbReference type="NCBI Taxonomy" id="3162530"/>
    <lineage>
        <taxon>Bacteria</taxon>
        <taxon>Pseudomonadati</taxon>
        <taxon>Pseudomonadota</taxon>
        <taxon>Alphaproteobacteria</taxon>
        <taxon>Hyphomicrobiales</taxon>
        <taxon>Ancalomicrobiaceae</taxon>
        <taxon>Methyloraptor</taxon>
    </lineage>
</organism>
<dbReference type="GO" id="GO:0005737">
    <property type="term" value="C:cytoplasm"/>
    <property type="evidence" value="ECO:0007669"/>
    <property type="project" value="UniProtKB-SubCell"/>
</dbReference>
<dbReference type="Gene3D" id="3.40.1010.10">
    <property type="entry name" value="Cobalt-precorrin-4 Transmethylase, Domain 1"/>
    <property type="match status" value="1"/>
</dbReference>
<accession>A0AAU7X824</accession>
<dbReference type="InterPro" id="IPR014776">
    <property type="entry name" value="4pyrrole_Mease_sub2"/>
</dbReference>
<dbReference type="NCBIfam" id="TIGR00096">
    <property type="entry name" value="16S rRNA (cytidine(1402)-2'-O)-methyltransferase"/>
    <property type="match status" value="1"/>
</dbReference>
<dbReference type="AlphaFoldDB" id="A0AAU7X824"/>
<evidence type="ECO:0000256" key="1">
    <source>
        <dbReference type="ARBA" id="ARBA00022490"/>
    </source>
</evidence>
<comment type="similarity">
    <text evidence="6">Belongs to the methyltransferase superfamily. RsmI family.</text>
</comment>
<sequence>MSERSPEPTRAFHIDANRFAAPRLDPALYVVATPVGHLADVTLRALETLAAADLIACEDTRVTRVLTDRYGIHTHLVSYNDHNAAERRPRLIAAIAEGKAVALVSDAGTPLVSDPGFKLVQEVAAAGHRVVPIPGASAMLAALVAAGLPSDTFLFAGFLPVKLEARRQRIEELAPVRATLIFYESPHRLDETLADLATVLGPDRPGVVARELTKTFEEVVRLPLGELAARYAATKPKGEIVVLVGPPGAEAPAGADDVDRLLGLALSRLPPGKAAAEVARLTGQDRKALYERALALKPGAEAPSK</sequence>
<dbReference type="PIRSF" id="PIRSF005917">
    <property type="entry name" value="MTase_YraL"/>
    <property type="match status" value="1"/>
</dbReference>
<feature type="domain" description="Tetrapyrrole methylase" evidence="7">
    <location>
        <begin position="28"/>
        <end position="228"/>
    </location>
</feature>
<name>A0AAU7X824_9HYPH</name>
<protein>
    <recommendedName>
        <fullName evidence="6">Ribosomal RNA small subunit methyltransferase I</fullName>
        <ecNumber evidence="6">2.1.1.198</ecNumber>
    </recommendedName>
    <alternativeName>
        <fullName evidence="6">16S rRNA 2'-O-ribose C1402 methyltransferase</fullName>
    </alternativeName>
    <alternativeName>
        <fullName evidence="6">rRNA (cytidine-2'-O-)-methyltransferase RsmI</fullName>
    </alternativeName>
</protein>
<dbReference type="PANTHER" id="PTHR46111:SF1">
    <property type="entry name" value="RIBOSOMAL RNA SMALL SUBUNIT METHYLTRANSFERASE I"/>
    <property type="match status" value="1"/>
</dbReference>
<dbReference type="RefSeq" id="WP_407049003.1">
    <property type="nucleotide sequence ID" value="NZ_CP158568.1"/>
</dbReference>
<feature type="domain" description="RsmI HTH" evidence="8">
    <location>
        <begin position="253"/>
        <end position="297"/>
    </location>
</feature>
<keyword evidence="3 6" id="KW-0489">Methyltransferase</keyword>
<dbReference type="PANTHER" id="PTHR46111">
    <property type="entry name" value="RIBOSOMAL RNA SMALL SUBUNIT METHYLTRANSFERASE I"/>
    <property type="match status" value="1"/>
</dbReference>